<dbReference type="RefSeq" id="YP_008378296.1">
    <property type="nucleotide sequence ID" value="NC_021923.1"/>
</dbReference>
<dbReference type="KEGG" id="vg:16489482"/>
<gene>
    <name evidence="1" type="ORF">Hesp080</name>
</gene>
<keyword evidence="2" id="KW-1185">Reference proteome</keyword>
<dbReference type="EMBL" id="KF158713">
    <property type="protein sequence ID" value="AGR56832.1"/>
    <property type="molecule type" value="Genomic_DNA"/>
</dbReference>
<evidence type="ECO:0000313" key="2">
    <source>
        <dbReference type="Proteomes" id="UP000203768"/>
    </source>
</evidence>
<proteinExistence type="predicted"/>
<name>S5N9B0_9ABAC</name>
<protein>
    <submittedName>
        <fullName evidence="1">Uncharacterized protein</fullName>
    </submittedName>
</protein>
<sequence length="59" mass="7355">MIYHIKGRHVCVKFTSFLINARPIYNTLCLYFYCKIKYMCLCLYRNYHFLSIMYYICFN</sequence>
<accession>S5N9B0</accession>
<reference evidence="1 2" key="1">
    <citation type="journal article" date="2013" name="Virus Genes">
        <title>The genome of a baculovirus isolated from Hemileuca sp. encodes a serpin ortholog.</title>
        <authorList>
            <person name="Rohrmann G.F."/>
            <person name="Erlandson M.A."/>
            <person name="Theilmann D.A."/>
        </authorList>
    </citation>
    <scope>NUCLEOTIDE SEQUENCE [LARGE SCALE GENOMIC DNA]</scope>
</reference>
<dbReference type="Proteomes" id="UP000203768">
    <property type="component" value="Segment"/>
</dbReference>
<dbReference type="GeneID" id="16489482"/>
<evidence type="ECO:0000313" key="1">
    <source>
        <dbReference type="EMBL" id="AGR56832.1"/>
    </source>
</evidence>
<organism evidence="1 2">
    <name type="scientific">Hemileuca sp. nucleopolyhedrovirus</name>
    <dbReference type="NCBI Taxonomy" id="1367203"/>
    <lineage>
        <taxon>Viruses</taxon>
        <taxon>Viruses incertae sedis</taxon>
        <taxon>Naldaviricetes</taxon>
        <taxon>Lefavirales</taxon>
        <taxon>Baculoviridae</taxon>
        <taxon>Alphabaculovirus</taxon>
        <taxon>Alphabaculovirus heleucae</taxon>
        <taxon>Hemileuca species nucleopolyhedrovirus</taxon>
    </lineage>
</organism>